<sequence>MSMNENNVIDNSSNENLIKKTDINEKNRNISNIKRLILVHKDDELSLSISMWRKLY</sequence>
<organism evidence="1 2">
    <name type="scientific">Stygiolobus caldivivus</name>
    <dbReference type="NCBI Taxonomy" id="2824673"/>
    <lineage>
        <taxon>Archaea</taxon>
        <taxon>Thermoproteota</taxon>
        <taxon>Thermoprotei</taxon>
        <taxon>Sulfolobales</taxon>
        <taxon>Sulfolobaceae</taxon>
        <taxon>Stygiolobus</taxon>
    </lineage>
</organism>
<proteinExistence type="predicted"/>
<evidence type="ECO:0000313" key="2">
    <source>
        <dbReference type="Proteomes" id="UP000825123"/>
    </source>
</evidence>
<dbReference type="EMBL" id="AP024597">
    <property type="protein sequence ID" value="BCU71262.1"/>
    <property type="molecule type" value="Genomic_DNA"/>
</dbReference>
<dbReference type="KEGG" id="csty:KN1_25590"/>
<reference evidence="1 2" key="1">
    <citation type="submission" date="2021-04" db="EMBL/GenBank/DDBJ databases">
        <title>Complete genome sequence of Stygiolobus sp. KN-1.</title>
        <authorList>
            <person name="Nakamura K."/>
            <person name="Sakai H."/>
            <person name="Kurosawa N."/>
        </authorList>
    </citation>
    <scope>NUCLEOTIDE SEQUENCE [LARGE SCALE GENOMIC DNA]</scope>
    <source>
        <strain evidence="1 2">KN-1</strain>
    </source>
</reference>
<evidence type="ECO:0000313" key="1">
    <source>
        <dbReference type="EMBL" id="BCU71262.1"/>
    </source>
</evidence>
<dbReference type="Proteomes" id="UP000825123">
    <property type="component" value="Chromosome"/>
</dbReference>
<dbReference type="AlphaFoldDB" id="A0A8D5U8P0"/>
<protein>
    <submittedName>
        <fullName evidence="1">Uncharacterized protein</fullName>
    </submittedName>
</protein>
<gene>
    <name evidence="1" type="ORF">KN1_25590</name>
</gene>
<keyword evidence="2" id="KW-1185">Reference proteome</keyword>
<accession>A0A8D5U8P0</accession>
<name>A0A8D5U8P0_9CREN</name>